<organism evidence="4 5">
    <name type="scientific">Candidatus Viridilinea halotolerans</name>
    <dbReference type="NCBI Taxonomy" id="2491704"/>
    <lineage>
        <taxon>Bacteria</taxon>
        <taxon>Bacillati</taxon>
        <taxon>Chloroflexota</taxon>
        <taxon>Chloroflexia</taxon>
        <taxon>Chloroflexales</taxon>
        <taxon>Chloroflexineae</taxon>
        <taxon>Oscillochloridaceae</taxon>
        <taxon>Candidatus Viridilinea</taxon>
    </lineage>
</organism>
<dbReference type="SMART" id="SM00028">
    <property type="entry name" value="TPR"/>
    <property type="match status" value="4"/>
</dbReference>
<reference evidence="4 5" key="1">
    <citation type="submission" date="2018-12" db="EMBL/GenBank/DDBJ databases">
        <title>Genome Sequence of Candidatus Viridilinea halotolerans isolated from saline sulfide-rich spring.</title>
        <authorList>
            <person name="Grouzdev D.S."/>
            <person name="Burganskaya E.I."/>
            <person name="Krutkina M.S."/>
            <person name="Sukhacheva M.V."/>
            <person name="Gorlenko V.M."/>
        </authorList>
    </citation>
    <scope>NUCLEOTIDE SEQUENCE [LARGE SCALE GENOMIC DNA]</scope>
    <source>
        <strain evidence="4">Chok-6</strain>
    </source>
</reference>
<feature type="transmembrane region" description="Helical" evidence="3">
    <location>
        <begin position="243"/>
        <end position="264"/>
    </location>
</feature>
<dbReference type="InterPro" id="IPR011990">
    <property type="entry name" value="TPR-like_helical_dom_sf"/>
</dbReference>
<gene>
    <name evidence="4" type="ORF">EI684_09740</name>
</gene>
<dbReference type="AlphaFoldDB" id="A0A426U0V1"/>
<dbReference type="InterPro" id="IPR019734">
    <property type="entry name" value="TPR_rpt"/>
</dbReference>
<dbReference type="Pfam" id="PF13424">
    <property type="entry name" value="TPR_12"/>
    <property type="match status" value="1"/>
</dbReference>
<dbReference type="PANTHER" id="PTHR45641">
    <property type="entry name" value="TETRATRICOPEPTIDE REPEAT PROTEIN (AFU_ORTHOLOGUE AFUA_6G03870)"/>
    <property type="match status" value="1"/>
</dbReference>
<evidence type="ECO:0000256" key="2">
    <source>
        <dbReference type="ARBA" id="ARBA00022803"/>
    </source>
</evidence>
<feature type="transmembrane region" description="Helical" evidence="3">
    <location>
        <begin position="213"/>
        <end position="231"/>
    </location>
</feature>
<dbReference type="Proteomes" id="UP000280307">
    <property type="component" value="Unassembled WGS sequence"/>
</dbReference>
<accession>A0A426U0V1</accession>
<feature type="transmembrane region" description="Helical" evidence="3">
    <location>
        <begin position="270"/>
        <end position="290"/>
    </location>
</feature>
<keyword evidence="3" id="KW-1133">Transmembrane helix</keyword>
<evidence type="ECO:0000256" key="3">
    <source>
        <dbReference type="SAM" id="Phobius"/>
    </source>
</evidence>
<dbReference type="PANTHER" id="PTHR45641:SF19">
    <property type="entry name" value="NEPHROCYSTIN-3"/>
    <property type="match status" value="1"/>
</dbReference>
<dbReference type="EMBL" id="RSAS01000375">
    <property type="protein sequence ID" value="RRR72786.1"/>
    <property type="molecule type" value="Genomic_DNA"/>
</dbReference>
<protein>
    <submittedName>
        <fullName evidence="4">Tetratricopeptide repeat protein</fullName>
    </submittedName>
</protein>
<name>A0A426U0V1_9CHLR</name>
<sequence length="303" mass="33701">MTATPTHTQPQRATIASLYASGKEAQAHDEYATARRYFQEALQVQVATLGHMHADTAQTLSILGNVAYREGALATARRYYQEALTVNDVVHGRAHPETAAILHGLGLVAAAEYCFPQARSYFADALKIREATLGRIHQDTGDTIHQLARVAAAEEDYPRARQAYQDELAIRTALAGADHAEAVFTVYDMSNLARNARQMTGWCAFLTFIWLPWPMRVVAALGVIGLGWFGYKQQPRATIWVHRLLRVLLALTIVRFVLSGWQIAWGAVPLGMSLLMLAIGAFLGFAWPWLKSDLRQLFLSRPR</sequence>
<dbReference type="Gene3D" id="1.25.40.10">
    <property type="entry name" value="Tetratricopeptide repeat domain"/>
    <property type="match status" value="1"/>
</dbReference>
<keyword evidence="2" id="KW-0802">TPR repeat</keyword>
<dbReference type="Pfam" id="PF13374">
    <property type="entry name" value="TPR_10"/>
    <property type="match status" value="1"/>
</dbReference>
<keyword evidence="3" id="KW-0812">Transmembrane</keyword>
<proteinExistence type="predicted"/>
<evidence type="ECO:0000256" key="1">
    <source>
        <dbReference type="ARBA" id="ARBA00022737"/>
    </source>
</evidence>
<dbReference type="SUPFAM" id="SSF48452">
    <property type="entry name" value="TPR-like"/>
    <property type="match status" value="1"/>
</dbReference>
<comment type="caution">
    <text evidence="4">The sequence shown here is derived from an EMBL/GenBank/DDBJ whole genome shotgun (WGS) entry which is preliminary data.</text>
</comment>
<keyword evidence="3" id="KW-0472">Membrane</keyword>
<evidence type="ECO:0000313" key="4">
    <source>
        <dbReference type="EMBL" id="RRR72786.1"/>
    </source>
</evidence>
<keyword evidence="1" id="KW-0677">Repeat</keyword>
<evidence type="ECO:0000313" key="5">
    <source>
        <dbReference type="Proteomes" id="UP000280307"/>
    </source>
</evidence>